<reference evidence="3 4" key="1">
    <citation type="submission" date="2023-09" db="EMBL/GenBank/DDBJ databases">
        <authorList>
            <person name="Wang M."/>
        </authorList>
    </citation>
    <scope>NUCLEOTIDE SEQUENCE [LARGE SCALE GENOMIC DNA]</scope>
    <source>
        <strain evidence="3">GT-2023</strain>
        <tissue evidence="3">Liver</tissue>
    </source>
</reference>
<dbReference type="PANTHER" id="PTHR11505">
    <property type="entry name" value="L1 TRANSPOSABLE ELEMENT-RELATED"/>
    <property type="match status" value="1"/>
</dbReference>
<feature type="compositionally biased region" description="Polar residues" evidence="2">
    <location>
        <begin position="35"/>
        <end position="47"/>
    </location>
</feature>
<dbReference type="Gene3D" id="3.30.70.1820">
    <property type="entry name" value="L1 transposable element, RRM domain"/>
    <property type="match status" value="1"/>
</dbReference>
<accession>A0ABR3LIM2</accession>
<feature type="compositionally biased region" description="Polar residues" evidence="2">
    <location>
        <begin position="8"/>
        <end position="22"/>
    </location>
</feature>
<comment type="caution">
    <text evidence="3">The sequence shown here is derived from an EMBL/GenBank/DDBJ whole genome shotgun (WGS) entry which is preliminary data.</text>
</comment>
<gene>
    <name evidence="3" type="ORF">QQF64_017391</name>
</gene>
<dbReference type="InterPro" id="IPR042566">
    <property type="entry name" value="L1_C"/>
</dbReference>
<keyword evidence="1" id="KW-0175">Coiled coil</keyword>
<feature type="coiled-coil region" evidence="1">
    <location>
        <begin position="78"/>
        <end position="133"/>
    </location>
</feature>
<keyword evidence="4" id="KW-1185">Reference proteome</keyword>
<name>A0ABR3LIM2_9TELE</name>
<dbReference type="Gene3D" id="1.20.5.340">
    <property type="match status" value="1"/>
</dbReference>
<feature type="compositionally biased region" description="Basic and acidic residues" evidence="2">
    <location>
        <begin position="23"/>
        <end position="34"/>
    </location>
</feature>
<sequence length="299" mass="33971">MSLDTYFLKQSTNMPQRNTKNSSKSETEHNRQGEDNATVSSDASISVSEPGPRQIIKEVTENISKLIDEKLSPLSQLLQQQNKKLDDHEKRITETENRISAVEDAAAPVEGKLETLERRVRELTEHVDDLENRGRRKNIRIVGLPENAEGDRPVNFFESWLPNSLGIQTKSGRIKIERAHCIPGRALKMASPYPRAVLVRFHNYVDKERVITAARELGNGEKALMFRNSKVKIFQDFSAAVLRKRKQFDEVKKRLKAAGATYAQLYPASLKVTYRGTTNMFQDPFEVDKFLSSQEGISP</sequence>
<evidence type="ECO:0000256" key="2">
    <source>
        <dbReference type="SAM" id="MobiDB-lite"/>
    </source>
</evidence>
<dbReference type="Gene3D" id="3.30.250.20">
    <property type="entry name" value="L1 transposable element, C-terminal domain"/>
    <property type="match status" value="1"/>
</dbReference>
<dbReference type="InterPro" id="IPR004244">
    <property type="entry name" value="Transposase_22"/>
</dbReference>
<evidence type="ECO:0000313" key="3">
    <source>
        <dbReference type="EMBL" id="KAL1252698.1"/>
    </source>
</evidence>
<evidence type="ECO:0000313" key="4">
    <source>
        <dbReference type="Proteomes" id="UP001558613"/>
    </source>
</evidence>
<evidence type="ECO:0008006" key="5">
    <source>
        <dbReference type="Google" id="ProtNLM"/>
    </source>
</evidence>
<organism evidence="3 4">
    <name type="scientific">Cirrhinus molitorella</name>
    <name type="common">mud carp</name>
    <dbReference type="NCBI Taxonomy" id="172907"/>
    <lineage>
        <taxon>Eukaryota</taxon>
        <taxon>Metazoa</taxon>
        <taxon>Chordata</taxon>
        <taxon>Craniata</taxon>
        <taxon>Vertebrata</taxon>
        <taxon>Euteleostomi</taxon>
        <taxon>Actinopterygii</taxon>
        <taxon>Neopterygii</taxon>
        <taxon>Teleostei</taxon>
        <taxon>Ostariophysi</taxon>
        <taxon>Cypriniformes</taxon>
        <taxon>Cyprinidae</taxon>
        <taxon>Labeoninae</taxon>
        <taxon>Labeonini</taxon>
        <taxon>Cirrhinus</taxon>
    </lineage>
</organism>
<dbReference type="EMBL" id="JAYMGO010000021">
    <property type="protein sequence ID" value="KAL1252698.1"/>
    <property type="molecule type" value="Genomic_DNA"/>
</dbReference>
<evidence type="ECO:0000256" key="1">
    <source>
        <dbReference type="SAM" id="Coils"/>
    </source>
</evidence>
<feature type="region of interest" description="Disordered" evidence="2">
    <location>
        <begin position="1"/>
        <end position="52"/>
    </location>
</feature>
<dbReference type="SUPFAM" id="SSF57997">
    <property type="entry name" value="Tropomyosin"/>
    <property type="match status" value="1"/>
</dbReference>
<proteinExistence type="predicted"/>
<protein>
    <recommendedName>
        <fullName evidence="5">L1 transposable element RRM domain-containing protein</fullName>
    </recommendedName>
</protein>
<dbReference type="Proteomes" id="UP001558613">
    <property type="component" value="Unassembled WGS sequence"/>
</dbReference>